<keyword evidence="2" id="KW-1185">Reference proteome</keyword>
<reference evidence="1" key="1">
    <citation type="submission" date="2022-07" db="EMBL/GenBank/DDBJ databases">
        <authorList>
            <person name="Macas J."/>
            <person name="Novak P."/>
            <person name="Neumann P."/>
        </authorList>
    </citation>
    <scope>NUCLEOTIDE SEQUENCE</scope>
</reference>
<name>A0A9P0Z6T2_CUSEU</name>
<accession>A0A9P0Z6T2</accession>
<protein>
    <submittedName>
        <fullName evidence="1">Uncharacterized protein</fullName>
    </submittedName>
</protein>
<evidence type="ECO:0000313" key="2">
    <source>
        <dbReference type="Proteomes" id="UP001152484"/>
    </source>
</evidence>
<dbReference type="Proteomes" id="UP001152484">
    <property type="component" value="Unassembled WGS sequence"/>
</dbReference>
<evidence type="ECO:0000313" key="1">
    <source>
        <dbReference type="EMBL" id="CAH9089144.1"/>
    </source>
</evidence>
<dbReference type="AlphaFoldDB" id="A0A9P0Z6T2"/>
<comment type="caution">
    <text evidence="1">The sequence shown here is derived from an EMBL/GenBank/DDBJ whole genome shotgun (WGS) entry which is preliminary data.</text>
</comment>
<sequence>MGLPLSLRLHPPPLNFLELPQFRPILVRIRHGRHLFLLLLFGVAGAVRVRPLRGRFRCSVHGGGVGRGGAGHPGHMDYHSGFAGFLWEAEENSGYGGEAADCRHHPVCGQGLG</sequence>
<proteinExistence type="predicted"/>
<organism evidence="1 2">
    <name type="scientific">Cuscuta europaea</name>
    <name type="common">European dodder</name>
    <dbReference type="NCBI Taxonomy" id="41803"/>
    <lineage>
        <taxon>Eukaryota</taxon>
        <taxon>Viridiplantae</taxon>
        <taxon>Streptophyta</taxon>
        <taxon>Embryophyta</taxon>
        <taxon>Tracheophyta</taxon>
        <taxon>Spermatophyta</taxon>
        <taxon>Magnoliopsida</taxon>
        <taxon>eudicotyledons</taxon>
        <taxon>Gunneridae</taxon>
        <taxon>Pentapetalae</taxon>
        <taxon>asterids</taxon>
        <taxon>lamiids</taxon>
        <taxon>Solanales</taxon>
        <taxon>Convolvulaceae</taxon>
        <taxon>Cuscuteae</taxon>
        <taxon>Cuscuta</taxon>
        <taxon>Cuscuta subgen. Cuscuta</taxon>
    </lineage>
</organism>
<dbReference type="EMBL" id="CAMAPE010000020">
    <property type="protein sequence ID" value="CAH9089144.1"/>
    <property type="molecule type" value="Genomic_DNA"/>
</dbReference>
<gene>
    <name evidence="1" type="ORF">CEURO_LOCUS10747</name>
</gene>